<evidence type="ECO:0000256" key="7">
    <source>
        <dbReference type="ARBA" id="ARBA00023053"/>
    </source>
</evidence>
<evidence type="ECO:0000256" key="6">
    <source>
        <dbReference type="ARBA" id="ARBA00022989"/>
    </source>
</evidence>
<keyword evidence="11 12" id="KW-0407">Ion channel</keyword>
<dbReference type="PRINTS" id="PR01078">
    <property type="entry name" value="AMINACHANNEL"/>
</dbReference>
<protein>
    <submittedName>
        <fullName evidence="14">CG14239</fullName>
    </submittedName>
</protein>
<evidence type="ECO:0000256" key="10">
    <source>
        <dbReference type="ARBA" id="ARBA00023201"/>
    </source>
</evidence>
<keyword evidence="9 13" id="KW-0472">Membrane</keyword>
<evidence type="ECO:0000256" key="8">
    <source>
        <dbReference type="ARBA" id="ARBA00023065"/>
    </source>
</evidence>
<keyword evidence="4 12" id="KW-0894">Sodium channel</keyword>
<dbReference type="InterPro" id="IPR001873">
    <property type="entry name" value="ENaC"/>
</dbReference>
<keyword evidence="6 13" id="KW-1133">Transmembrane helix</keyword>
<sequence>GLQFVGQLKEYCANCSLAGLSYISNNRLHPMERIFWLLCVIISAIAVYYLISEYERDFASRAVSIVYESISPFTKMKFPTVAICEVNTKNELGEDVEAYVTSLGKGIREEYNFDVEAHISFILFPSQYTHGTIKARCLRYEDCDNCAKCPKTGYRKLVETFGANCTEIFEQCWLAGKEFDCCQYFLPLYTPYGTCFMLNSLQNNHPGSQHWMSLELDRSQKPELQVVTSRSIQVSLLNEEDIPNTALKGISLVIQEGQDRALHFHSELMANDVDVRDIPIEARNCRFPDETLPWSLYHAYSFSTCISDCTRIFQEEVCKCNSYLLNPYADARFVDCGLAGYSCLEASSMIIPDVKKVMRFNSSRLQCSCLPSCAEGDIRTVYESVLRFNPKGQEANITLVMPVWPTDQYRRQVLRSRLDGVVSIGGILGLFLGASILSGIEFIYYFTLRAANTALMARRAQQ</sequence>
<dbReference type="Gene3D" id="1.10.287.770">
    <property type="entry name" value="YojJ-like"/>
    <property type="match status" value="1"/>
</dbReference>
<keyword evidence="15" id="KW-1185">Reference proteome</keyword>
<proteinExistence type="inferred from homology"/>
<reference evidence="14 15" key="1">
    <citation type="submission" date="2015-08" db="EMBL/GenBank/DDBJ databases">
        <title>Ancestral chromatin configuration constrains chromatin evolution on differentiating sex chromosomes in Drosophila.</title>
        <authorList>
            <person name="Zhou Q."/>
            <person name="Bachtrog D."/>
        </authorList>
    </citation>
    <scope>NUCLEOTIDE SEQUENCE [LARGE SCALE GENOMIC DNA]</scope>
    <source>
        <tissue evidence="14">Whole larvae</tissue>
    </source>
</reference>
<evidence type="ECO:0000256" key="11">
    <source>
        <dbReference type="ARBA" id="ARBA00023303"/>
    </source>
</evidence>
<dbReference type="PANTHER" id="PTHR11690:SF157">
    <property type="entry name" value="PICKPOCKET 15"/>
    <property type="match status" value="1"/>
</dbReference>
<keyword evidence="8 12" id="KW-0406">Ion transport</keyword>
<comment type="subcellular location">
    <subcellularLocation>
        <location evidence="1">Membrane</location>
        <topology evidence="1">Multi-pass membrane protein</topology>
    </subcellularLocation>
</comment>
<evidence type="ECO:0000256" key="3">
    <source>
        <dbReference type="ARBA" id="ARBA00022448"/>
    </source>
</evidence>
<dbReference type="OrthoDB" id="5874059at2759"/>
<comment type="similarity">
    <text evidence="2 12">Belongs to the amiloride-sensitive sodium channel (TC 1.A.6) family.</text>
</comment>
<keyword evidence="10 12" id="KW-0739">Sodium transport</keyword>
<keyword evidence="3 12" id="KW-0813">Transport</keyword>
<organism evidence="14 15">
    <name type="scientific">Drosophila busckii</name>
    <name type="common">Fruit fly</name>
    <dbReference type="NCBI Taxonomy" id="30019"/>
    <lineage>
        <taxon>Eukaryota</taxon>
        <taxon>Metazoa</taxon>
        <taxon>Ecdysozoa</taxon>
        <taxon>Arthropoda</taxon>
        <taxon>Hexapoda</taxon>
        <taxon>Insecta</taxon>
        <taxon>Pterygota</taxon>
        <taxon>Neoptera</taxon>
        <taxon>Endopterygota</taxon>
        <taxon>Diptera</taxon>
        <taxon>Brachycera</taxon>
        <taxon>Muscomorpha</taxon>
        <taxon>Ephydroidea</taxon>
        <taxon>Drosophilidae</taxon>
        <taxon>Drosophila</taxon>
    </lineage>
</organism>
<evidence type="ECO:0000256" key="4">
    <source>
        <dbReference type="ARBA" id="ARBA00022461"/>
    </source>
</evidence>
<evidence type="ECO:0000256" key="5">
    <source>
        <dbReference type="ARBA" id="ARBA00022692"/>
    </source>
</evidence>
<name>A0A0M3QXC7_DROBS</name>
<dbReference type="GO" id="GO:0005886">
    <property type="term" value="C:plasma membrane"/>
    <property type="evidence" value="ECO:0007669"/>
    <property type="project" value="TreeGrafter"/>
</dbReference>
<evidence type="ECO:0000313" key="14">
    <source>
        <dbReference type="EMBL" id="ALC45693.1"/>
    </source>
</evidence>
<gene>
    <name evidence="14" type="ORF">Dbus_chr3Rg443</name>
</gene>
<dbReference type="PANTHER" id="PTHR11690">
    <property type="entry name" value="AMILORIDE-SENSITIVE SODIUM CHANNEL-RELATED"/>
    <property type="match status" value="1"/>
</dbReference>
<dbReference type="Gene3D" id="2.60.470.10">
    <property type="entry name" value="Acid-sensing ion channels like domains"/>
    <property type="match status" value="1"/>
</dbReference>
<evidence type="ECO:0000256" key="1">
    <source>
        <dbReference type="ARBA" id="ARBA00004141"/>
    </source>
</evidence>
<feature type="non-terminal residue" evidence="14">
    <location>
        <position position="462"/>
    </location>
</feature>
<evidence type="ECO:0000256" key="13">
    <source>
        <dbReference type="SAM" id="Phobius"/>
    </source>
</evidence>
<dbReference type="Proteomes" id="UP000494163">
    <property type="component" value="Chromosome 3R"/>
</dbReference>
<evidence type="ECO:0000313" key="15">
    <source>
        <dbReference type="Proteomes" id="UP000494163"/>
    </source>
</evidence>
<keyword evidence="7" id="KW-0915">Sodium</keyword>
<evidence type="ECO:0000256" key="9">
    <source>
        <dbReference type="ARBA" id="ARBA00023136"/>
    </source>
</evidence>
<dbReference type="EMBL" id="CP012526">
    <property type="protein sequence ID" value="ALC45693.1"/>
    <property type="molecule type" value="Genomic_DNA"/>
</dbReference>
<feature type="non-terminal residue" evidence="14">
    <location>
        <position position="1"/>
    </location>
</feature>
<dbReference type="Pfam" id="PF00858">
    <property type="entry name" value="ASC"/>
    <property type="match status" value="1"/>
</dbReference>
<dbReference type="AlphaFoldDB" id="A0A0M3QXC7"/>
<dbReference type="OMA" id="PFSKWKF"/>
<dbReference type="GO" id="GO:0015280">
    <property type="term" value="F:ligand-gated sodium channel activity"/>
    <property type="evidence" value="ECO:0007669"/>
    <property type="project" value="TreeGrafter"/>
</dbReference>
<accession>A0A0M3QXC7</accession>
<evidence type="ECO:0000256" key="2">
    <source>
        <dbReference type="ARBA" id="ARBA00007193"/>
    </source>
</evidence>
<evidence type="ECO:0000256" key="12">
    <source>
        <dbReference type="RuleBase" id="RU000679"/>
    </source>
</evidence>
<keyword evidence="5 12" id="KW-0812">Transmembrane</keyword>
<feature type="transmembrane region" description="Helical" evidence="13">
    <location>
        <begin position="34"/>
        <end position="51"/>
    </location>
</feature>
<feature type="transmembrane region" description="Helical" evidence="13">
    <location>
        <begin position="420"/>
        <end position="446"/>
    </location>
</feature>